<comment type="similarity">
    <text evidence="3">Belongs to the peptidase M24B family.</text>
</comment>
<dbReference type="InterPro" id="IPR029149">
    <property type="entry name" value="Creatin/AminoP/Spt16_N"/>
</dbReference>
<dbReference type="AlphaFoldDB" id="A0A6I6K281"/>
<organism evidence="9 10">
    <name type="scientific">Maribellus comscasis</name>
    <dbReference type="NCBI Taxonomy" id="2681766"/>
    <lineage>
        <taxon>Bacteria</taxon>
        <taxon>Pseudomonadati</taxon>
        <taxon>Bacteroidota</taxon>
        <taxon>Bacteroidia</taxon>
        <taxon>Marinilabiliales</taxon>
        <taxon>Prolixibacteraceae</taxon>
        <taxon>Maribellus</taxon>
    </lineage>
</organism>
<evidence type="ECO:0000313" key="10">
    <source>
        <dbReference type="Proteomes" id="UP000428260"/>
    </source>
</evidence>
<dbReference type="Gene3D" id="3.40.350.10">
    <property type="entry name" value="Creatinase/prolidase N-terminal domain"/>
    <property type="match status" value="1"/>
</dbReference>
<dbReference type="InterPro" id="IPR007865">
    <property type="entry name" value="Aminopep_P_N"/>
</dbReference>
<evidence type="ECO:0000313" key="9">
    <source>
        <dbReference type="EMBL" id="QGY44014.1"/>
    </source>
</evidence>
<keyword evidence="5" id="KW-0479">Metal-binding</keyword>
<gene>
    <name evidence="9" type="ORF">GM418_10200</name>
</gene>
<sequence>MFKQKAYIERRKILKEKVGSGIILLFGNDESPMNYTDNTYHFRQDSTFLYYFGIAHPGLAAVIDIDNDREIIFGNDYTIDDIVWMGPQPTIAERAELCGVKNNKPLNKLSAFLQSAQKIHFLPLYRPENKIKLFNLLDINPAEIDKSFSVELVKAVVSQREIKTEEEIKEIEKAVDVSVDMHVAAMKFARPGMTEAQVAAEIHKVALAAGGEIAFPIIATINGQTLHNHYHGNSIKEGDLFLVDAGYETPLGYAGDLSSTFPVSKKFTPEQKEIYKITLDAHQAAIDALQIQQPFKNAHIAACKAIFDGMKSMGFTKGNTDNAVEAGAHALFFPCGTGHMMGLDVHDMEDLGEVWVGYNGQYKSTQFGLKSLRLAKPLETGHVLTIEPGIYFIPELIDLWRSQNKFDEFINWEKVDSYRNFGGIRNEEDFVMTQNGVKLLGKPKPKTIEEVESIRNS</sequence>
<dbReference type="Pfam" id="PF00557">
    <property type="entry name" value="Peptidase_M24"/>
    <property type="match status" value="1"/>
</dbReference>
<dbReference type="Gene3D" id="3.90.230.10">
    <property type="entry name" value="Creatinase/methionine aminopeptidase superfamily"/>
    <property type="match status" value="1"/>
</dbReference>
<evidence type="ECO:0000256" key="1">
    <source>
        <dbReference type="ARBA" id="ARBA00001424"/>
    </source>
</evidence>
<evidence type="ECO:0000256" key="2">
    <source>
        <dbReference type="ARBA" id="ARBA00001936"/>
    </source>
</evidence>
<evidence type="ECO:0000256" key="5">
    <source>
        <dbReference type="ARBA" id="ARBA00022723"/>
    </source>
</evidence>
<evidence type="ECO:0000256" key="4">
    <source>
        <dbReference type="ARBA" id="ARBA00012574"/>
    </source>
</evidence>
<reference evidence="9 10" key="1">
    <citation type="submission" date="2019-11" db="EMBL/GenBank/DDBJ databases">
        <authorList>
            <person name="Zheng R.K."/>
            <person name="Sun C.M."/>
        </authorList>
    </citation>
    <scope>NUCLEOTIDE SEQUENCE [LARGE SCALE GENOMIC DNA]</scope>
    <source>
        <strain evidence="9 10">WC007</strain>
    </source>
</reference>
<dbReference type="SUPFAM" id="SSF53092">
    <property type="entry name" value="Creatinase/prolidase N-terminal domain"/>
    <property type="match status" value="1"/>
</dbReference>
<dbReference type="InterPro" id="IPR036005">
    <property type="entry name" value="Creatinase/aminopeptidase-like"/>
</dbReference>
<dbReference type="EMBL" id="CP046401">
    <property type="protein sequence ID" value="QGY44014.1"/>
    <property type="molecule type" value="Genomic_DNA"/>
</dbReference>
<comment type="cofactor">
    <cofactor evidence="2">
        <name>Mn(2+)</name>
        <dbReference type="ChEBI" id="CHEBI:29035"/>
    </cofactor>
</comment>
<dbReference type="EC" id="3.4.11.9" evidence="4"/>
<evidence type="ECO:0000256" key="3">
    <source>
        <dbReference type="ARBA" id="ARBA00008766"/>
    </source>
</evidence>
<dbReference type="Pfam" id="PF05195">
    <property type="entry name" value="AMP_N"/>
    <property type="match status" value="1"/>
</dbReference>
<dbReference type="SMART" id="SM01011">
    <property type="entry name" value="AMP_N"/>
    <property type="match status" value="1"/>
</dbReference>
<dbReference type="PANTHER" id="PTHR43226">
    <property type="entry name" value="XAA-PRO AMINOPEPTIDASE 3"/>
    <property type="match status" value="1"/>
</dbReference>
<dbReference type="PANTHER" id="PTHR43226:SF4">
    <property type="entry name" value="XAA-PRO AMINOPEPTIDASE 3"/>
    <property type="match status" value="1"/>
</dbReference>
<protein>
    <recommendedName>
        <fullName evidence="4">Xaa-Pro aminopeptidase</fullName>
        <ecNumber evidence="4">3.4.11.9</ecNumber>
    </recommendedName>
</protein>
<dbReference type="GO" id="GO:0005829">
    <property type="term" value="C:cytosol"/>
    <property type="evidence" value="ECO:0007669"/>
    <property type="project" value="TreeGrafter"/>
</dbReference>
<proteinExistence type="inferred from homology"/>
<dbReference type="SUPFAM" id="SSF55920">
    <property type="entry name" value="Creatinase/aminopeptidase"/>
    <property type="match status" value="1"/>
</dbReference>
<dbReference type="InterPro" id="IPR052433">
    <property type="entry name" value="X-Pro_dipept-like"/>
</dbReference>
<dbReference type="GO" id="GO:0006508">
    <property type="term" value="P:proteolysis"/>
    <property type="evidence" value="ECO:0007669"/>
    <property type="project" value="TreeGrafter"/>
</dbReference>
<dbReference type="GO" id="GO:0030145">
    <property type="term" value="F:manganese ion binding"/>
    <property type="evidence" value="ECO:0007669"/>
    <property type="project" value="InterPro"/>
</dbReference>
<evidence type="ECO:0000259" key="8">
    <source>
        <dbReference type="SMART" id="SM01011"/>
    </source>
</evidence>
<keyword evidence="10" id="KW-1185">Reference proteome</keyword>
<dbReference type="InterPro" id="IPR000994">
    <property type="entry name" value="Pept_M24"/>
</dbReference>
<evidence type="ECO:0000256" key="7">
    <source>
        <dbReference type="ARBA" id="ARBA00023211"/>
    </source>
</evidence>
<dbReference type="KEGG" id="mcos:GM418_10200"/>
<name>A0A6I6K281_9BACT</name>
<keyword evidence="6" id="KW-0378">Hydrolase</keyword>
<dbReference type="CDD" id="cd01087">
    <property type="entry name" value="Prolidase"/>
    <property type="match status" value="1"/>
</dbReference>
<keyword evidence="7" id="KW-0464">Manganese</keyword>
<dbReference type="RefSeq" id="WP_158865713.1">
    <property type="nucleotide sequence ID" value="NZ_CP046401.1"/>
</dbReference>
<comment type="catalytic activity">
    <reaction evidence="1">
        <text>Release of any N-terminal amino acid, including proline, that is linked to proline, even from a dipeptide or tripeptide.</text>
        <dbReference type="EC" id="3.4.11.9"/>
    </reaction>
</comment>
<feature type="domain" description="Aminopeptidase P N-terminal" evidence="8">
    <location>
        <begin position="2"/>
        <end position="130"/>
    </location>
</feature>
<dbReference type="Proteomes" id="UP000428260">
    <property type="component" value="Chromosome"/>
</dbReference>
<accession>A0A6I6K281</accession>
<evidence type="ECO:0000256" key="6">
    <source>
        <dbReference type="ARBA" id="ARBA00022801"/>
    </source>
</evidence>
<dbReference type="GO" id="GO:0070006">
    <property type="term" value="F:metalloaminopeptidase activity"/>
    <property type="evidence" value="ECO:0007669"/>
    <property type="project" value="InterPro"/>
</dbReference>